<keyword evidence="1" id="KW-0812">Transmembrane</keyword>
<feature type="transmembrane region" description="Helical" evidence="1">
    <location>
        <begin position="128"/>
        <end position="147"/>
    </location>
</feature>
<dbReference type="PANTHER" id="PTHR44216:SF3">
    <property type="entry name" value="PROTEIN O-MANNOSYL-TRANSFERASE TMTC2"/>
    <property type="match status" value="1"/>
</dbReference>
<dbReference type="GO" id="GO:0000030">
    <property type="term" value="F:mannosyltransferase activity"/>
    <property type="evidence" value="ECO:0007669"/>
    <property type="project" value="TreeGrafter"/>
</dbReference>
<dbReference type="PANTHER" id="PTHR44216">
    <property type="entry name" value="PROTEIN O-MANNOSYL-TRANSFERASE TMTC2"/>
    <property type="match status" value="1"/>
</dbReference>
<feature type="transmembrane region" description="Helical" evidence="1">
    <location>
        <begin position="153"/>
        <end position="170"/>
    </location>
</feature>
<feature type="transmembrane region" description="Helical" evidence="1">
    <location>
        <begin position="177"/>
        <end position="210"/>
    </location>
</feature>
<protein>
    <recommendedName>
        <fullName evidence="3">Glycosyltransferase RgtA/B/C/D-like domain-containing protein</fullName>
    </recommendedName>
</protein>
<keyword evidence="1" id="KW-0472">Membrane</keyword>
<dbReference type="EMBL" id="UOEN01000130">
    <property type="protein sequence ID" value="VAW12844.1"/>
    <property type="molecule type" value="Genomic_DNA"/>
</dbReference>
<gene>
    <name evidence="2" type="ORF">MNBD_BACTEROID05-1047</name>
</gene>
<name>A0A3B0TW76_9ZZZZ</name>
<organism evidence="2">
    <name type="scientific">hydrothermal vent metagenome</name>
    <dbReference type="NCBI Taxonomy" id="652676"/>
    <lineage>
        <taxon>unclassified sequences</taxon>
        <taxon>metagenomes</taxon>
        <taxon>ecological metagenomes</taxon>
    </lineage>
</organism>
<dbReference type="AlphaFoldDB" id="A0A3B0TW76"/>
<feature type="transmembrane region" description="Helical" evidence="1">
    <location>
        <begin position="7"/>
        <end position="25"/>
    </location>
</feature>
<sequence length="301" mass="35096">MKIILQRISFVSFWIGLMALCLWVYKPALDGEFILDAHYIVDQNPLVKQSLSLKEIFTHDFFNAYKASFYRPLQYYRPLVTLSLGLNYHWLGPQPIWFRLVNIYIHILNSFFVFVLLQLVFKKKTLSLLSAFIFCFFPIHEWVVNYVVGRTDLLQAFFSLISLISLVLYFQKKRIPFYVLGLIAFIGALLSREASIVLPAFILLVGLFVSDSKKRVLSVFCSFCVVGVIYYFIRLVTFPVVSNESLVQFSMQSVLDTSLLALDYLLRFIYPWAVSYRWPSELKLIVYVGSYLSLIVFCCRM</sequence>
<dbReference type="GO" id="GO:0035269">
    <property type="term" value="P:protein O-linked glycosylation via mannose"/>
    <property type="evidence" value="ECO:0007669"/>
    <property type="project" value="TreeGrafter"/>
</dbReference>
<feature type="transmembrane region" description="Helical" evidence="1">
    <location>
        <begin position="96"/>
        <end position="121"/>
    </location>
</feature>
<evidence type="ECO:0000256" key="1">
    <source>
        <dbReference type="SAM" id="Phobius"/>
    </source>
</evidence>
<dbReference type="InterPro" id="IPR052384">
    <property type="entry name" value="TMTC_O-mannosyltransferase"/>
</dbReference>
<accession>A0A3B0TW76</accession>
<feature type="non-terminal residue" evidence="2">
    <location>
        <position position="301"/>
    </location>
</feature>
<evidence type="ECO:0000313" key="2">
    <source>
        <dbReference type="EMBL" id="VAW12844.1"/>
    </source>
</evidence>
<evidence type="ECO:0008006" key="3">
    <source>
        <dbReference type="Google" id="ProtNLM"/>
    </source>
</evidence>
<reference evidence="2" key="1">
    <citation type="submission" date="2018-06" db="EMBL/GenBank/DDBJ databases">
        <authorList>
            <person name="Zhirakovskaya E."/>
        </authorList>
    </citation>
    <scope>NUCLEOTIDE SEQUENCE</scope>
</reference>
<feature type="transmembrane region" description="Helical" evidence="1">
    <location>
        <begin position="216"/>
        <end position="233"/>
    </location>
</feature>
<dbReference type="GO" id="GO:0005789">
    <property type="term" value="C:endoplasmic reticulum membrane"/>
    <property type="evidence" value="ECO:0007669"/>
    <property type="project" value="TreeGrafter"/>
</dbReference>
<proteinExistence type="predicted"/>
<keyword evidence="1" id="KW-1133">Transmembrane helix</keyword>